<name>A0A6J4RW60_9ACTN</name>
<feature type="region of interest" description="Disordered" evidence="1">
    <location>
        <begin position="1"/>
        <end position="65"/>
    </location>
</feature>
<evidence type="ECO:0000313" key="2">
    <source>
        <dbReference type="EMBL" id="CAA9483229.1"/>
    </source>
</evidence>
<dbReference type="AlphaFoldDB" id="A0A6J4RW60"/>
<protein>
    <submittedName>
        <fullName evidence="2">Uncharacterized protein</fullName>
    </submittedName>
</protein>
<proteinExistence type="predicted"/>
<accession>A0A6J4RW60</accession>
<feature type="non-terminal residue" evidence="2">
    <location>
        <position position="1"/>
    </location>
</feature>
<reference evidence="2" key="1">
    <citation type="submission" date="2020-02" db="EMBL/GenBank/DDBJ databases">
        <authorList>
            <person name="Meier V. D."/>
        </authorList>
    </citation>
    <scope>NUCLEOTIDE SEQUENCE</scope>
    <source>
        <strain evidence="2">AVDCRST_MAG38</strain>
    </source>
</reference>
<feature type="non-terminal residue" evidence="2">
    <location>
        <position position="65"/>
    </location>
</feature>
<gene>
    <name evidence="2" type="ORF">AVDCRST_MAG38-2155</name>
</gene>
<sequence length="65" mass="7141">EVPAAGLGRSHHHARARARSRAARPFEADRPRCRGGGRRPGSQSLDPERRPVRGRLGVEPGRRAL</sequence>
<feature type="compositionally biased region" description="Basic residues" evidence="1">
    <location>
        <begin position="9"/>
        <end position="22"/>
    </location>
</feature>
<organism evidence="2">
    <name type="scientific">uncultured Solirubrobacteraceae bacterium</name>
    <dbReference type="NCBI Taxonomy" id="1162706"/>
    <lineage>
        <taxon>Bacteria</taxon>
        <taxon>Bacillati</taxon>
        <taxon>Actinomycetota</taxon>
        <taxon>Thermoleophilia</taxon>
        <taxon>Solirubrobacterales</taxon>
        <taxon>Solirubrobacteraceae</taxon>
        <taxon>environmental samples</taxon>
    </lineage>
</organism>
<evidence type="ECO:0000256" key="1">
    <source>
        <dbReference type="SAM" id="MobiDB-lite"/>
    </source>
</evidence>
<dbReference type="EMBL" id="CADCVJ010000182">
    <property type="protein sequence ID" value="CAA9483229.1"/>
    <property type="molecule type" value="Genomic_DNA"/>
</dbReference>